<dbReference type="Proteomes" id="UP000555448">
    <property type="component" value="Unassembled WGS sequence"/>
</dbReference>
<keyword evidence="2" id="KW-1185">Reference proteome</keyword>
<dbReference type="AlphaFoldDB" id="A0A7W7KDJ2"/>
<dbReference type="EMBL" id="JACHLR010000033">
    <property type="protein sequence ID" value="MBB4860837.1"/>
    <property type="molecule type" value="Genomic_DNA"/>
</dbReference>
<reference evidence="1 2" key="1">
    <citation type="submission" date="2020-08" db="EMBL/GenBank/DDBJ databases">
        <title>Functional genomics of gut bacteria from endangered species of beetles.</title>
        <authorList>
            <person name="Carlos-Shanley C."/>
        </authorList>
    </citation>
    <scope>NUCLEOTIDE SEQUENCE [LARGE SCALE GENOMIC DNA]</scope>
    <source>
        <strain evidence="1 2">S00245</strain>
    </source>
</reference>
<comment type="caution">
    <text evidence="1">The sequence shown here is derived from an EMBL/GenBank/DDBJ whole genome shotgun (WGS) entry which is preliminary data.</text>
</comment>
<evidence type="ECO:0000313" key="2">
    <source>
        <dbReference type="Proteomes" id="UP000555448"/>
    </source>
</evidence>
<proteinExistence type="predicted"/>
<sequence>MPLGARLVTVARSRRTRPSGASCRLDPRQYHLDQAAQIQRDEFEALVELDTHWNIEITGFSTVEIDLLLDMSLAEAKLEEQPNLDRREVSGVECGDLWILESHRLLCGESRDIAWFQRLMRRWLVL</sequence>
<gene>
    <name evidence="1" type="ORF">HNO88_004182</name>
</gene>
<accession>A0A7W7KDJ2</accession>
<evidence type="ECO:0000313" key="1">
    <source>
        <dbReference type="EMBL" id="MBB4860837.1"/>
    </source>
</evidence>
<dbReference type="RefSeq" id="WP_184250299.1">
    <property type="nucleotide sequence ID" value="NZ_JACHLR010000033.1"/>
</dbReference>
<organism evidence="1 2">
    <name type="scientific">Novosphingobium chloroacetimidivorans</name>
    <dbReference type="NCBI Taxonomy" id="1428314"/>
    <lineage>
        <taxon>Bacteria</taxon>
        <taxon>Pseudomonadati</taxon>
        <taxon>Pseudomonadota</taxon>
        <taxon>Alphaproteobacteria</taxon>
        <taxon>Sphingomonadales</taxon>
        <taxon>Sphingomonadaceae</taxon>
        <taxon>Novosphingobium</taxon>
    </lineage>
</organism>
<protein>
    <submittedName>
        <fullName evidence="1">Uncharacterized protein</fullName>
    </submittedName>
</protein>
<name>A0A7W7KDJ2_9SPHN</name>